<keyword evidence="2" id="KW-1185">Reference proteome</keyword>
<gene>
    <name evidence="1" type="ORF">HDF16_005618</name>
</gene>
<protein>
    <submittedName>
        <fullName evidence="1">Uncharacterized protein</fullName>
    </submittedName>
</protein>
<comment type="caution">
    <text evidence="1">The sequence shown here is derived from an EMBL/GenBank/DDBJ whole genome shotgun (WGS) entry which is preliminary data.</text>
</comment>
<name>A0A7W7ZJF0_9BACT</name>
<evidence type="ECO:0000313" key="1">
    <source>
        <dbReference type="EMBL" id="MBB5060882.1"/>
    </source>
</evidence>
<dbReference type="AlphaFoldDB" id="A0A7W7ZJF0"/>
<accession>A0A7W7ZJF0</accession>
<evidence type="ECO:0000313" key="2">
    <source>
        <dbReference type="Proteomes" id="UP000540989"/>
    </source>
</evidence>
<proteinExistence type="predicted"/>
<organism evidence="1 2">
    <name type="scientific">Granulicella aggregans</name>
    <dbReference type="NCBI Taxonomy" id="474949"/>
    <lineage>
        <taxon>Bacteria</taxon>
        <taxon>Pseudomonadati</taxon>
        <taxon>Acidobacteriota</taxon>
        <taxon>Terriglobia</taxon>
        <taxon>Terriglobales</taxon>
        <taxon>Acidobacteriaceae</taxon>
        <taxon>Granulicella</taxon>
    </lineage>
</organism>
<sequence length="110" mass="12129">MVLPILASTASSTKAPSLYPKSKIFLNIARVCTFNLKFTFLPRWKSLQPKTYDRNCFQDLGTVVHVVLTATSVADTVAPTTYFPVDSAAWPDKAARSFCVKAATLIDSRK</sequence>
<dbReference type="Proteomes" id="UP000540989">
    <property type="component" value="Unassembled WGS sequence"/>
</dbReference>
<reference evidence="1 2" key="1">
    <citation type="submission" date="2020-08" db="EMBL/GenBank/DDBJ databases">
        <title>Genomic Encyclopedia of Type Strains, Phase IV (KMG-V): Genome sequencing to study the core and pangenomes of soil and plant-associated prokaryotes.</title>
        <authorList>
            <person name="Whitman W."/>
        </authorList>
    </citation>
    <scope>NUCLEOTIDE SEQUENCE [LARGE SCALE GENOMIC DNA]</scope>
    <source>
        <strain evidence="1 2">M8UP14</strain>
    </source>
</reference>
<dbReference type="EMBL" id="JACHIP010000021">
    <property type="protein sequence ID" value="MBB5060882.1"/>
    <property type="molecule type" value="Genomic_DNA"/>
</dbReference>